<dbReference type="GO" id="GO:0032259">
    <property type="term" value="P:methylation"/>
    <property type="evidence" value="ECO:0007669"/>
    <property type="project" value="UniProtKB-KW"/>
</dbReference>
<dbReference type="NCBIfam" id="TIGR01444">
    <property type="entry name" value="fkbM_fam"/>
    <property type="match status" value="1"/>
</dbReference>
<keyword evidence="3" id="KW-1185">Reference proteome</keyword>
<keyword evidence="2" id="KW-0489">Methyltransferase</keyword>
<dbReference type="PANTHER" id="PTHR34203">
    <property type="entry name" value="METHYLTRANSFERASE, FKBM FAMILY PROTEIN"/>
    <property type="match status" value="1"/>
</dbReference>
<accession>A0A4U8YNC5</accession>
<dbReference type="InterPro" id="IPR052514">
    <property type="entry name" value="SAM-dependent_MTase"/>
</dbReference>
<evidence type="ECO:0000313" key="2">
    <source>
        <dbReference type="EMBL" id="VFQ45310.1"/>
    </source>
</evidence>
<dbReference type="SUPFAM" id="SSF53335">
    <property type="entry name" value="S-adenosyl-L-methionine-dependent methyltransferases"/>
    <property type="match status" value="1"/>
</dbReference>
<dbReference type="Proteomes" id="UP000507962">
    <property type="component" value="Unassembled WGS sequence"/>
</dbReference>
<sequence length="278" mass="30964">MKPKNLFQLMGFKGKPKHFSYEIMECSIKNIGPVKYAQWLHPNAVDQIINADLVDAYGEYIKEGDFCIDIGAHCGDTSLPMGLAAGKTGSVLALEPNPYVYPVLEKTARSNSDIANIKTVMAAAGLEEGFMVFEYSDSGFCNGGRHENISALRHGHAFNQTVFAINLEQELKSDYAALLPKLSFIKIDSEGYDLYILRSIEGILKEYHPVIKAEVFKKTDYNYRNQLLSFLLERGYSVFKITGEPLTKGEPLTQKNIDVGTHYDILALPDTCSMKIAS</sequence>
<dbReference type="GO" id="GO:0008168">
    <property type="term" value="F:methyltransferase activity"/>
    <property type="evidence" value="ECO:0007669"/>
    <property type="project" value="UniProtKB-KW"/>
</dbReference>
<dbReference type="EMBL" id="CAADHO010000005">
    <property type="protein sequence ID" value="VFQ45310.1"/>
    <property type="molecule type" value="Genomic_DNA"/>
</dbReference>
<keyword evidence="2" id="KW-0808">Transferase</keyword>
<dbReference type="RefSeq" id="WP_180141724.1">
    <property type="nucleotide sequence ID" value="NZ_CAADHO010000005.1"/>
</dbReference>
<evidence type="ECO:0000259" key="1">
    <source>
        <dbReference type="Pfam" id="PF05050"/>
    </source>
</evidence>
<dbReference type="Gene3D" id="3.40.50.150">
    <property type="entry name" value="Vaccinia Virus protein VP39"/>
    <property type="match status" value="1"/>
</dbReference>
<protein>
    <submittedName>
        <fullName evidence="2">S-adenosyl-l-methionine-dependent methyltransferase</fullName>
    </submittedName>
</protein>
<dbReference type="PANTHER" id="PTHR34203:SF15">
    <property type="entry name" value="SLL1173 PROTEIN"/>
    <property type="match status" value="1"/>
</dbReference>
<dbReference type="AlphaFoldDB" id="A0A4U8YNC5"/>
<feature type="domain" description="Methyltransferase FkbM" evidence="1">
    <location>
        <begin position="69"/>
        <end position="237"/>
    </location>
</feature>
<name>A0A4U8YNC5_9BACT</name>
<dbReference type="InterPro" id="IPR006342">
    <property type="entry name" value="FkbM_mtfrase"/>
</dbReference>
<proteinExistence type="predicted"/>
<dbReference type="InterPro" id="IPR029063">
    <property type="entry name" value="SAM-dependent_MTases_sf"/>
</dbReference>
<reference evidence="2 3" key="1">
    <citation type="submission" date="2019-03" db="EMBL/GenBank/DDBJ databases">
        <authorList>
            <person name="Nijsse B."/>
        </authorList>
    </citation>
    <scope>NUCLEOTIDE SEQUENCE [LARGE SCALE GENOMIC DNA]</scope>
    <source>
        <strain evidence="2">Desulfoluna butyratoxydans MSL71</strain>
    </source>
</reference>
<organism evidence="2 3">
    <name type="scientific">Desulfoluna butyratoxydans</name>
    <dbReference type="NCBI Taxonomy" id="231438"/>
    <lineage>
        <taxon>Bacteria</taxon>
        <taxon>Pseudomonadati</taxon>
        <taxon>Thermodesulfobacteriota</taxon>
        <taxon>Desulfobacteria</taxon>
        <taxon>Desulfobacterales</taxon>
        <taxon>Desulfolunaceae</taxon>
        <taxon>Desulfoluna</taxon>
    </lineage>
</organism>
<evidence type="ECO:0000313" key="3">
    <source>
        <dbReference type="Proteomes" id="UP000507962"/>
    </source>
</evidence>
<dbReference type="Pfam" id="PF05050">
    <property type="entry name" value="Methyltransf_21"/>
    <property type="match status" value="1"/>
</dbReference>
<gene>
    <name evidence="2" type="ORF">MSL71_29670</name>
</gene>